<dbReference type="InterPro" id="IPR036291">
    <property type="entry name" value="NAD(P)-bd_dom_sf"/>
</dbReference>
<dbReference type="NCBIfam" id="NF000940">
    <property type="entry name" value="PRK00094.1-2"/>
    <property type="match status" value="1"/>
</dbReference>
<accession>A0A7S1XWI2</accession>
<dbReference type="FunFam" id="1.10.1040.10:FF:000001">
    <property type="entry name" value="Glycerol-3-phosphate dehydrogenase [NAD(P)+]"/>
    <property type="match status" value="1"/>
</dbReference>
<dbReference type="PROSITE" id="PS00957">
    <property type="entry name" value="NAD_G3PDH"/>
    <property type="match status" value="1"/>
</dbReference>
<evidence type="ECO:0000313" key="12">
    <source>
        <dbReference type="EMBL" id="CAD9262515.1"/>
    </source>
</evidence>
<evidence type="ECO:0000256" key="5">
    <source>
        <dbReference type="ARBA" id="ARBA00060503"/>
    </source>
</evidence>
<gene>
    <name evidence="12" type="ORF">PPAR1163_LOCUS20897</name>
</gene>
<dbReference type="GO" id="GO:0005975">
    <property type="term" value="P:carbohydrate metabolic process"/>
    <property type="evidence" value="ECO:0007669"/>
    <property type="project" value="InterPro"/>
</dbReference>
<dbReference type="GO" id="GO:0141152">
    <property type="term" value="F:glycerol-3-phosphate dehydrogenase (NAD+) activity"/>
    <property type="evidence" value="ECO:0007669"/>
    <property type="project" value="UniProtKB-UniRule"/>
</dbReference>
<keyword evidence="2 7" id="KW-0560">Oxidoreductase</keyword>
<comment type="subcellular location">
    <subcellularLocation>
        <location evidence="5">Glycosome</location>
    </subcellularLocation>
</comment>
<dbReference type="AlphaFoldDB" id="A0A7S1XWI2"/>
<evidence type="ECO:0000256" key="6">
    <source>
        <dbReference type="ARBA" id="ARBA00084116"/>
    </source>
</evidence>
<dbReference type="GO" id="GO:0046168">
    <property type="term" value="P:glycerol-3-phosphate catabolic process"/>
    <property type="evidence" value="ECO:0007669"/>
    <property type="project" value="UniProtKB-UniRule"/>
</dbReference>
<dbReference type="InterPro" id="IPR008927">
    <property type="entry name" value="6-PGluconate_DH-like_C_sf"/>
</dbReference>
<evidence type="ECO:0000256" key="9">
    <source>
        <dbReference type="SAM" id="SignalP"/>
    </source>
</evidence>
<feature type="chain" id="PRO_5031560177" description="Glycerol-3-phosphate dehydrogenase [NAD(+)]" evidence="9">
    <location>
        <begin position="37"/>
        <end position="420"/>
    </location>
</feature>
<dbReference type="Gene3D" id="3.40.50.720">
    <property type="entry name" value="NAD(P)-binding Rossmann-like Domain"/>
    <property type="match status" value="1"/>
</dbReference>
<dbReference type="EMBL" id="HBGJ01033078">
    <property type="protein sequence ID" value="CAD9262515.1"/>
    <property type="molecule type" value="Transcribed_RNA"/>
</dbReference>
<feature type="signal peptide" evidence="9">
    <location>
        <begin position="1"/>
        <end position="36"/>
    </location>
</feature>
<proteinExistence type="inferred from homology"/>
<comment type="catalytic activity">
    <reaction evidence="4 8">
        <text>sn-glycerol 3-phosphate + NAD(+) = dihydroxyacetone phosphate + NADH + H(+)</text>
        <dbReference type="Rhea" id="RHEA:11092"/>
        <dbReference type="ChEBI" id="CHEBI:15378"/>
        <dbReference type="ChEBI" id="CHEBI:57540"/>
        <dbReference type="ChEBI" id="CHEBI:57597"/>
        <dbReference type="ChEBI" id="CHEBI:57642"/>
        <dbReference type="ChEBI" id="CHEBI:57945"/>
        <dbReference type="EC" id="1.1.1.8"/>
    </reaction>
</comment>
<dbReference type="EC" id="1.1.1.8" evidence="8"/>
<dbReference type="GO" id="GO:0020015">
    <property type="term" value="C:glycosome"/>
    <property type="evidence" value="ECO:0007669"/>
    <property type="project" value="UniProtKB-SubCell"/>
</dbReference>
<keyword evidence="9" id="KW-0732">Signal</keyword>
<dbReference type="NCBIfam" id="NF000942">
    <property type="entry name" value="PRK00094.1-4"/>
    <property type="match status" value="1"/>
</dbReference>
<dbReference type="PRINTS" id="PR00077">
    <property type="entry name" value="GPDHDRGNASE"/>
</dbReference>
<dbReference type="SUPFAM" id="SSF51735">
    <property type="entry name" value="NAD(P)-binding Rossmann-fold domains"/>
    <property type="match status" value="1"/>
</dbReference>
<dbReference type="PANTHER" id="PTHR11728">
    <property type="entry name" value="GLYCEROL-3-PHOSPHATE DEHYDROGENASE"/>
    <property type="match status" value="1"/>
</dbReference>
<dbReference type="HAMAP" id="MF_00394">
    <property type="entry name" value="NAD_Glyc3P_dehydrog"/>
    <property type="match status" value="1"/>
</dbReference>
<sequence length="420" mass="44257">MRGSSMAGGCMRQRLWRLALLALALLEGGLRRGAHGLASMRMSARERANLKQLRHNVVHRGDRGDQPLSGPPRVCVLGGGAFGLAMASVTGRKGIPTTVLMRNADDVAHFTEHGEHPRYLSGIPMPSAVSATTDAAAALEEATYIIHAVPVQHSRDFLQEIAHLVPSGAPVLSTSKGIETSSLKLMTDILGETLGSRSTAYLSGPSFAAEIAQGLATAVTIASEDPILAEEFAAIMSSNSFRAFTTSDVVGVEAGGAVKNVIALAAGMSEGLGLGTNAMAGLVTRGCWEMRRVALVLGAKPSTLMGLSGVGDTFGTCFGPLSRNRSLGVRLGKGETLEDILASMNGVAEGVPTAFALRELVKKADPSYRLDLKYPIIFGVSDILEGKLDIREGLQNLMMMPIRAEMFDAEFSPLVGTRSR</sequence>
<dbReference type="GO" id="GO:0051287">
    <property type="term" value="F:NAD binding"/>
    <property type="evidence" value="ECO:0007669"/>
    <property type="project" value="UniProtKB-UniRule"/>
</dbReference>
<dbReference type="SUPFAM" id="SSF48179">
    <property type="entry name" value="6-phosphogluconate dehydrogenase C-terminal domain-like"/>
    <property type="match status" value="1"/>
</dbReference>
<feature type="domain" description="Glycerol-3-phosphate dehydrogenase NAD-dependent C-terminal" evidence="11">
    <location>
        <begin position="248"/>
        <end position="393"/>
    </location>
</feature>
<dbReference type="GO" id="GO:0005829">
    <property type="term" value="C:cytosol"/>
    <property type="evidence" value="ECO:0007669"/>
    <property type="project" value="TreeGrafter"/>
</dbReference>
<dbReference type="Gene3D" id="1.10.1040.10">
    <property type="entry name" value="N-(1-d-carboxylethyl)-l-norvaline Dehydrogenase, domain 2"/>
    <property type="match status" value="1"/>
</dbReference>
<dbReference type="InterPro" id="IPR006109">
    <property type="entry name" value="G3P_DH_NAD-dep_C"/>
</dbReference>
<reference evidence="12" key="1">
    <citation type="submission" date="2021-01" db="EMBL/GenBank/DDBJ databases">
        <authorList>
            <person name="Corre E."/>
            <person name="Pelletier E."/>
            <person name="Niang G."/>
            <person name="Scheremetjew M."/>
            <person name="Finn R."/>
            <person name="Kale V."/>
            <person name="Holt S."/>
            <person name="Cochrane G."/>
            <person name="Meng A."/>
            <person name="Brown T."/>
            <person name="Cohen L."/>
        </authorList>
    </citation>
    <scope>NUCLEOTIDE SEQUENCE</scope>
    <source>
        <strain evidence="12">CCMP2877</strain>
    </source>
</reference>
<evidence type="ECO:0000256" key="3">
    <source>
        <dbReference type="ARBA" id="ARBA00023027"/>
    </source>
</evidence>
<dbReference type="Pfam" id="PF07479">
    <property type="entry name" value="NAD_Gly3P_dh_C"/>
    <property type="match status" value="1"/>
</dbReference>
<name>A0A7S1XWI2_9STRA</name>
<evidence type="ECO:0000259" key="10">
    <source>
        <dbReference type="Pfam" id="PF01210"/>
    </source>
</evidence>
<evidence type="ECO:0000256" key="1">
    <source>
        <dbReference type="ARBA" id="ARBA00011009"/>
    </source>
</evidence>
<feature type="domain" description="Glycerol-3-phosphate dehydrogenase NAD-dependent N-terminal" evidence="10">
    <location>
        <begin position="74"/>
        <end position="226"/>
    </location>
</feature>
<dbReference type="InterPro" id="IPR006168">
    <property type="entry name" value="G3P_DH_NAD-dep"/>
</dbReference>
<keyword evidence="3 7" id="KW-0520">NAD</keyword>
<dbReference type="InterPro" id="IPR013328">
    <property type="entry name" value="6PGD_dom2"/>
</dbReference>
<evidence type="ECO:0000256" key="8">
    <source>
        <dbReference type="RuleBase" id="RU361243"/>
    </source>
</evidence>
<evidence type="ECO:0000256" key="4">
    <source>
        <dbReference type="ARBA" id="ARBA00048683"/>
    </source>
</evidence>
<comment type="similarity">
    <text evidence="1 7">Belongs to the NAD-dependent glycerol-3-phosphate dehydrogenase family.</text>
</comment>
<dbReference type="PANTHER" id="PTHR11728:SF1">
    <property type="entry name" value="GLYCEROL-3-PHOSPHATE DEHYDROGENASE [NAD(+)] 2, CHLOROPLASTIC"/>
    <property type="match status" value="1"/>
</dbReference>
<dbReference type="FunFam" id="3.40.50.720:FF:000019">
    <property type="entry name" value="Glycerol-3-phosphate dehydrogenase [NAD(P)+]"/>
    <property type="match status" value="1"/>
</dbReference>
<dbReference type="Pfam" id="PF01210">
    <property type="entry name" value="NAD_Gly3P_dh_N"/>
    <property type="match status" value="1"/>
</dbReference>
<evidence type="ECO:0000259" key="11">
    <source>
        <dbReference type="Pfam" id="PF07479"/>
    </source>
</evidence>
<evidence type="ECO:0000256" key="7">
    <source>
        <dbReference type="RuleBase" id="RU000437"/>
    </source>
</evidence>
<protein>
    <recommendedName>
        <fullName evidence="8">Glycerol-3-phosphate dehydrogenase [NAD(+)]</fullName>
        <ecNumber evidence="8">1.1.1.8</ecNumber>
    </recommendedName>
</protein>
<keyword evidence="6" id="KW-0327">Glycosome</keyword>
<dbReference type="InterPro" id="IPR011128">
    <property type="entry name" value="G3P_DH_NAD-dep_N"/>
</dbReference>
<evidence type="ECO:0000256" key="2">
    <source>
        <dbReference type="ARBA" id="ARBA00023002"/>
    </source>
</evidence>
<organism evidence="12">
    <name type="scientific">Phaeomonas parva</name>
    <dbReference type="NCBI Taxonomy" id="124430"/>
    <lineage>
        <taxon>Eukaryota</taxon>
        <taxon>Sar</taxon>
        <taxon>Stramenopiles</taxon>
        <taxon>Ochrophyta</taxon>
        <taxon>Pinguiophyceae</taxon>
        <taxon>Pinguiochrysidales</taxon>
        <taxon>Pinguiochrysidaceae</taxon>
        <taxon>Phaeomonas</taxon>
    </lineage>
</organism>